<dbReference type="Proteomes" id="UP001196509">
    <property type="component" value="Unassembled WGS sequence"/>
</dbReference>
<feature type="chain" id="PRO_5042029530" evidence="4">
    <location>
        <begin position="25"/>
        <end position="388"/>
    </location>
</feature>
<evidence type="ECO:0000313" key="7">
    <source>
        <dbReference type="Proteomes" id="UP001196509"/>
    </source>
</evidence>
<proteinExistence type="inferred from homology"/>
<dbReference type="InterPro" id="IPR028082">
    <property type="entry name" value="Peripla_BP_I"/>
</dbReference>
<reference evidence="6" key="1">
    <citation type="submission" date="2021-08" db="EMBL/GenBank/DDBJ databases">
        <title>Hoeflea bacterium WL0058 sp. nov., isolated from the sediment.</title>
        <authorList>
            <person name="Wang L."/>
            <person name="Zhang D."/>
        </authorList>
    </citation>
    <scope>NUCLEOTIDE SEQUENCE</scope>
    <source>
        <strain evidence="6">WL0058</strain>
    </source>
</reference>
<organism evidence="6 7">
    <name type="scientific">Flavimaribacter sediminis</name>
    <dbReference type="NCBI Taxonomy" id="2865987"/>
    <lineage>
        <taxon>Bacteria</taxon>
        <taxon>Pseudomonadati</taxon>
        <taxon>Pseudomonadota</taxon>
        <taxon>Alphaproteobacteria</taxon>
        <taxon>Hyphomicrobiales</taxon>
        <taxon>Rhizobiaceae</taxon>
        <taxon>Flavimaribacter</taxon>
    </lineage>
</organism>
<dbReference type="PANTHER" id="PTHR30483">
    <property type="entry name" value="LEUCINE-SPECIFIC-BINDING PROTEIN"/>
    <property type="match status" value="1"/>
</dbReference>
<evidence type="ECO:0000259" key="5">
    <source>
        <dbReference type="Pfam" id="PF13458"/>
    </source>
</evidence>
<dbReference type="RefSeq" id="WP_220229612.1">
    <property type="nucleotide sequence ID" value="NZ_JAICBX010000003.1"/>
</dbReference>
<keyword evidence="7" id="KW-1185">Reference proteome</keyword>
<dbReference type="PROSITE" id="PS51257">
    <property type="entry name" value="PROKAR_LIPOPROTEIN"/>
    <property type="match status" value="1"/>
</dbReference>
<keyword evidence="3" id="KW-0029">Amino-acid transport</keyword>
<accession>A0AAE2ZMF6</accession>
<dbReference type="AlphaFoldDB" id="A0AAE2ZMF6"/>
<dbReference type="InterPro" id="IPR051010">
    <property type="entry name" value="BCAA_transport"/>
</dbReference>
<evidence type="ECO:0000256" key="1">
    <source>
        <dbReference type="ARBA" id="ARBA00010062"/>
    </source>
</evidence>
<dbReference type="PANTHER" id="PTHR30483:SF6">
    <property type="entry name" value="PERIPLASMIC BINDING PROTEIN OF ABC TRANSPORTER FOR NATURAL AMINO ACIDS"/>
    <property type="match status" value="1"/>
</dbReference>
<name>A0AAE2ZMF6_9HYPH</name>
<sequence>MVAVRLTGILAALVIACGSTVAAAAQDAEKAIEIGTMFNTTGMIAPLGAPSDKGAKLAIAEINDNGGVLGRKLLQKDAPTNSVLSDIHAASHTLVSDNPDLVGVVGFVDSGSVLAAAPDIVDAKMTFITSGATSPQLPSEVPTYLYLACFGDNVQAAAAAQWVYEEQKARYVTVYVETDKLYPRLLQGYFRASFEMYGGVVRAVHAVDPSDRTGKIQLPHTSDVVFLSTESAENALVIIKKLREHGYEGLIVGGDGYDAPEVWAENPDIGEIVYTTHAYLGESNKNEQVRAFVSAYEAAYPGEKPTAFAALAYDAIGLVKAAIEGAGDATREGLLNGLGGIEDYQGVTGLISYPQGSRIPVKSVTIMGVDKGNLNFLGEITPRLVPTP</sequence>
<dbReference type="GO" id="GO:0006865">
    <property type="term" value="P:amino acid transport"/>
    <property type="evidence" value="ECO:0007669"/>
    <property type="project" value="UniProtKB-KW"/>
</dbReference>
<dbReference type="InterPro" id="IPR028081">
    <property type="entry name" value="Leu-bd"/>
</dbReference>
<dbReference type="EMBL" id="JAICBX010000003">
    <property type="protein sequence ID" value="MBW8638891.1"/>
    <property type="molecule type" value="Genomic_DNA"/>
</dbReference>
<dbReference type="Pfam" id="PF13458">
    <property type="entry name" value="Peripla_BP_6"/>
    <property type="match status" value="1"/>
</dbReference>
<protein>
    <submittedName>
        <fullName evidence="6">ABC transporter substrate-binding protein</fullName>
    </submittedName>
</protein>
<evidence type="ECO:0000256" key="3">
    <source>
        <dbReference type="ARBA" id="ARBA00022970"/>
    </source>
</evidence>
<feature type="domain" description="Leucine-binding protein" evidence="5">
    <location>
        <begin position="32"/>
        <end position="372"/>
    </location>
</feature>
<evidence type="ECO:0000313" key="6">
    <source>
        <dbReference type="EMBL" id="MBW8638891.1"/>
    </source>
</evidence>
<evidence type="ECO:0000256" key="2">
    <source>
        <dbReference type="ARBA" id="ARBA00022729"/>
    </source>
</evidence>
<keyword evidence="2 4" id="KW-0732">Signal</keyword>
<evidence type="ECO:0000256" key="4">
    <source>
        <dbReference type="SAM" id="SignalP"/>
    </source>
</evidence>
<dbReference type="Gene3D" id="3.40.50.2300">
    <property type="match status" value="2"/>
</dbReference>
<comment type="similarity">
    <text evidence="1">Belongs to the leucine-binding protein family.</text>
</comment>
<feature type="signal peptide" evidence="4">
    <location>
        <begin position="1"/>
        <end position="24"/>
    </location>
</feature>
<gene>
    <name evidence="6" type="ORF">K1W69_16970</name>
</gene>
<comment type="caution">
    <text evidence="6">The sequence shown here is derived from an EMBL/GenBank/DDBJ whole genome shotgun (WGS) entry which is preliminary data.</text>
</comment>
<keyword evidence="3" id="KW-0813">Transport</keyword>
<dbReference type="SUPFAM" id="SSF53822">
    <property type="entry name" value="Periplasmic binding protein-like I"/>
    <property type="match status" value="1"/>
</dbReference>